<keyword evidence="2" id="KW-1185">Reference proteome</keyword>
<sequence length="377" mass="42740">MNFPESGPIFNGQERAQAVDKFRRIITYFENTEQPASSQYGRGYSRPALVRHTFEYARSPESQDKFLKAFFQSLALGMLDDNADGIDLRNDDEIASLRELLFSFADHLIYHFFLPFRASAGRTPQPTPTYHLAVQQVQTQEEQQRMQELVGTPERLGALRGLCLTRDRHRCVITRAFDQEELLTERLRQPPARDDDGNVLNPQDDYSHLEVAHLIPFGLTKSEGGDKLSEPKKATMAILNMFDVGIIHLIEGKDIDGPRNAITLSLEMRRLFGKFDIFFERVAGAAANTYQIQAFHPFLTAQLQFPVYRTLFSHPYIDPPLARLLELHSAIGHILHLSDAGDYLNVILRDMEDGAMVREDGSTQLGALVNVALQIHT</sequence>
<proteinExistence type="predicted"/>
<protein>
    <submittedName>
        <fullName evidence="1">Uncharacterized protein</fullName>
    </submittedName>
</protein>
<evidence type="ECO:0000313" key="2">
    <source>
        <dbReference type="Proteomes" id="UP000724584"/>
    </source>
</evidence>
<reference evidence="1 2" key="1">
    <citation type="journal article" date="2021" name="Nat. Commun.">
        <title>Genetic determinants of endophytism in the Arabidopsis root mycobiome.</title>
        <authorList>
            <person name="Mesny F."/>
            <person name="Miyauchi S."/>
            <person name="Thiergart T."/>
            <person name="Pickel B."/>
            <person name="Atanasova L."/>
            <person name="Karlsson M."/>
            <person name="Huettel B."/>
            <person name="Barry K.W."/>
            <person name="Haridas S."/>
            <person name="Chen C."/>
            <person name="Bauer D."/>
            <person name="Andreopoulos W."/>
            <person name="Pangilinan J."/>
            <person name="LaButti K."/>
            <person name="Riley R."/>
            <person name="Lipzen A."/>
            <person name="Clum A."/>
            <person name="Drula E."/>
            <person name="Henrissat B."/>
            <person name="Kohler A."/>
            <person name="Grigoriev I.V."/>
            <person name="Martin F.M."/>
            <person name="Hacquard S."/>
        </authorList>
    </citation>
    <scope>NUCLEOTIDE SEQUENCE [LARGE SCALE GENOMIC DNA]</scope>
    <source>
        <strain evidence="1 2">MPI-SDFR-AT-0079</strain>
    </source>
</reference>
<organism evidence="1 2">
    <name type="scientific">Chaetomium tenue</name>
    <dbReference type="NCBI Taxonomy" id="1854479"/>
    <lineage>
        <taxon>Eukaryota</taxon>
        <taxon>Fungi</taxon>
        <taxon>Dikarya</taxon>
        <taxon>Ascomycota</taxon>
        <taxon>Pezizomycotina</taxon>
        <taxon>Sordariomycetes</taxon>
        <taxon>Sordariomycetidae</taxon>
        <taxon>Sordariales</taxon>
        <taxon>Chaetomiaceae</taxon>
        <taxon>Chaetomium</taxon>
    </lineage>
</organism>
<name>A0ACB7P791_9PEZI</name>
<accession>A0ACB7P791</accession>
<dbReference type="Proteomes" id="UP000724584">
    <property type="component" value="Unassembled WGS sequence"/>
</dbReference>
<comment type="caution">
    <text evidence="1">The sequence shown here is derived from an EMBL/GenBank/DDBJ whole genome shotgun (WGS) entry which is preliminary data.</text>
</comment>
<evidence type="ECO:0000313" key="1">
    <source>
        <dbReference type="EMBL" id="KAH6628175.1"/>
    </source>
</evidence>
<gene>
    <name evidence="1" type="ORF">F5144DRAFT_298577</name>
</gene>
<dbReference type="EMBL" id="JAGIZQ010000005">
    <property type="protein sequence ID" value="KAH6628175.1"/>
    <property type="molecule type" value="Genomic_DNA"/>
</dbReference>